<keyword evidence="3" id="KW-0223">Dioxygenase</keyword>
<feature type="domain" description="TauD/TfdA-like" evidence="2">
    <location>
        <begin position="176"/>
        <end position="329"/>
    </location>
</feature>
<evidence type="ECO:0000259" key="2">
    <source>
        <dbReference type="Pfam" id="PF02668"/>
    </source>
</evidence>
<comment type="caution">
    <text evidence="3">The sequence shown here is derived from an EMBL/GenBank/DDBJ whole genome shotgun (WGS) entry which is preliminary data.</text>
</comment>
<protein>
    <submittedName>
        <fullName evidence="3">Taurine catabolism dioxygenase TauD</fullName>
    </submittedName>
</protein>
<dbReference type="InterPro" id="IPR042098">
    <property type="entry name" value="TauD-like_sf"/>
</dbReference>
<accession>A0A6B2AXJ6</accession>
<organism evidence="3">
    <name type="scientific">Pseudomonas syringae</name>
    <dbReference type="NCBI Taxonomy" id="317"/>
    <lineage>
        <taxon>Bacteria</taxon>
        <taxon>Pseudomonadati</taxon>
        <taxon>Pseudomonadota</taxon>
        <taxon>Gammaproteobacteria</taxon>
        <taxon>Pseudomonadales</taxon>
        <taxon>Pseudomonadaceae</taxon>
        <taxon>Pseudomonas</taxon>
    </lineage>
</organism>
<sequence length="351" mass="38331">MVGTQLIDAHFSKAIRGSVSQWMHDNSLESCLAALDNPVDLGAYLLPQVIAALTAVDVDLYDVQRSAWTNPLIHLRAVFDIHDLPDTPTAFIPVPDVASTVAARASAVVCLAALNSDTISYGSENDGHLFVNLVVLPGDGDFADKSKSNMRGHTDGVSFPVRGQPHEFDQRVAPSPDFVCLSGLRNPNSTATTVMPLSAVLQKLTDEEIEELTKPQYILRPQKTFKVGLRKLLGKDSPLLEVMVDIQLLFETQDGHWIRYSQSAADTDFDSELANQAIKSFEQACQECSASVVIAPGDILLVNNRVGLHGRGVVGGEAGGDSRWLLRTYGLDTRELRAEQRYPDSTFKLYP</sequence>
<name>A0A6B2AXJ6_PSESX</name>
<dbReference type="Pfam" id="PF02668">
    <property type="entry name" value="TauD"/>
    <property type="match status" value="1"/>
</dbReference>
<dbReference type="SUPFAM" id="SSF51197">
    <property type="entry name" value="Clavaminate synthase-like"/>
    <property type="match status" value="1"/>
</dbReference>
<reference evidence="3" key="1">
    <citation type="journal article" date="2020" name="Phytopathology">
        <title>Zucchini vein clearing disease is caused by several lineages within Pseudomonas syringae species complex.</title>
        <authorList>
            <person name="Lacault C."/>
            <person name="Briand M."/>
            <person name="Jacques M.A."/>
            <person name="Darrasse A."/>
        </authorList>
    </citation>
    <scope>NUCLEOTIDE SEQUENCE</scope>
    <source>
        <strain evidence="3">P123</strain>
    </source>
</reference>
<dbReference type="EMBL" id="VLIF01000012">
    <property type="protein sequence ID" value="NAO77784.1"/>
    <property type="molecule type" value="Genomic_DNA"/>
</dbReference>
<dbReference type="Gene3D" id="3.60.130.10">
    <property type="entry name" value="Clavaminate synthase-like"/>
    <property type="match status" value="1"/>
</dbReference>
<dbReference type="GO" id="GO:0016706">
    <property type="term" value="F:2-oxoglutarate-dependent dioxygenase activity"/>
    <property type="evidence" value="ECO:0007669"/>
    <property type="project" value="UniProtKB-ARBA"/>
</dbReference>
<evidence type="ECO:0000313" key="3">
    <source>
        <dbReference type="EMBL" id="NAO77784.1"/>
    </source>
</evidence>
<dbReference type="AlphaFoldDB" id="A0A6B2AXJ6"/>
<evidence type="ECO:0000256" key="1">
    <source>
        <dbReference type="ARBA" id="ARBA00023002"/>
    </source>
</evidence>
<dbReference type="InterPro" id="IPR003819">
    <property type="entry name" value="TauD/TfdA-like"/>
</dbReference>
<keyword evidence="1" id="KW-0560">Oxidoreductase</keyword>
<gene>
    <name evidence="3" type="ORF">PspP123CL_17865</name>
</gene>
<proteinExistence type="predicted"/>